<evidence type="ECO:0000313" key="13">
    <source>
        <dbReference type="EMBL" id="MCM4077223.1"/>
    </source>
</evidence>
<proteinExistence type="inferred from homology"/>
<dbReference type="PANTHER" id="PTHR30046">
    <property type="entry name" value="FLAGELLAR M-RING PROTEIN"/>
    <property type="match status" value="1"/>
</dbReference>
<name>A0ABT0XVG9_9ACTN</name>
<dbReference type="Pfam" id="PF08345">
    <property type="entry name" value="YscJ_FliF_C"/>
    <property type="match status" value="1"/>
</dbReference>
<keyword evidence="6 10" id="KW-1133">Transmembrane helix</keyword>
<keyword evidence="5 10" id="KW-0812">Transmembrane</keyword>
<feature type="domain" description="Flagellar M-ring N-terminal" evidence="11">
    <location>
        <begin position="46"/>
        <end position="220"/>
    </location>
</feature>
<dbReference type="InterPro" id="IPR013556">
    <property type="entry name" value="Flag_M-ring_C"/>
</dbReference>
<keyword evidence="4" id="KW-1003">Cell membrane</keyword>
<dbReference type="PANTHER" id="PTHR30046:SF0">
    <property type="entry name" value="FLAGELLAR M-RING PROTEIN"/>
    <property type="match status" value="1"/>
</dbReference>
<evidence type="ECO:0000256" key="1">
    <source>
        <dbReference type="ARBA" id="ARBA00004117"/>
    </source>
</evidence>
<keyword evidence="7 10" id="KW-0472">Membrane</keyword>
<evidence type="ECO:0000256" key="10">
    <source>
        <dbReference type="SAM" id="Phobius"/>
    </source>
</evidence>
<evidence type="ECO:0000256" key="9">
    <source>
        <dbReference type="PIRNR" id="PIRNR004862"/>
    </source>
</evidence>
<feature type="domain" description="Flagellar M-ring C-terminal" evidence="12">
    <location>
        <begin position="252"/>
        <end position="403"/>
    </location>
</feature>
<dbReference type="InterPro" id="IPR045851">
    <property type="entry name" value="AMP-bd_C_sf"/>
</dbReference>
<organism evidence="13 14">
    <name type="scientific">Paractinoplanes hotanensis</name>
    <dbReference type="NCBI Taxonomy" id="2906497"/>
    <lineage>
        <taxon>Bacteria</taxon>
        <taxon>Bacillati</taxon>
        <taxon>Actinomycetota</taxon>
        <taxon>Actinomycetes</taxon>
        <taxon>Micromonosporales</taxon>
        <taxon>Micromonosporaceae</taxon>
        <taxon>Paractinoplanes</taxon>
    </lineage>
</organism>
<feature type="transmembrane region" description="Helical" evidence="10">
    <location>
        <begin position="25"/>
        <end position="45"/>
    </location>
</feature>
<accession>A0ABT0XVG9</accession>
<keyword evidence="13" id="KW-0966">Cell projection</keyword>
<dbReference type="InterPro" id="IPR043427">
    <property type="entry name" value="YscJ/FliF"/>
</dbReference>
<dbReference type="NCBIfam" id="TIGR00206">
    <property type="entry name" value="fliF"/>
    <property type="match status" value="1"/>
</dbReference>
<comment type="caution">
    <text evidence="13">The sequence shown here is derived from an EMBL/GenBank/DDBJ whole genome shotgun (WGS) entry which is preliminary data.</text>
</comment>
<evidence type="ECO:0000256" key="7">
    <source>
        <dbReference type="ARBA" id="ARBA00023136"/>
    </source>
</evidence>
<dbReference type="Gene3D" id="3.30.300.30">
    <property type="match status" value="1"/>
</dbReference>
<comment type="subcellular location">
    <subcellularLocation>
        <location evidence="1 9">Bacterial flagellum basal body</location>
    </subcellularLocation>
    <subcellularLocation>
        <location evidence="2">Cell membrane</location>
        <topology evidence="2">Multi-pass membrane protein</topology>
    </subcellularLocation>
</comment>
<dbReference type="InterPro" id="IPR000067">
    <property type="entry name" value="FlgMring_FliF"/>
</dbReference>
<evidence type="ECO:0000256" key="4">
    <source>
        <dbReference type="ARBA" id="ARBA00022475"/>
    </source>
</evidence>
<dbReference type="Pfam" id="PF01514">
    <property type="entry name" value="YscJ_FliF"/>
    <property type="match status" value="1"/>
</dbReference>
<keyword evidence="13" id="KW-0969">Cilium</keyword>
<evidence type="ECO:0000313" key="14">
    <source>
        <dbReference type="Proteomes" id="UP001523216"/>
    </source>
</evidence>
<gene>
    <name evidence="13" type="primary">fliF</name>
    <name evidence="13" type="ORF">LXN57_06555</name>
</gene>
<protein>
    <recommendedName>
        <fullName evidence="9">Flagellar M-ring protein</fullName>
    </recommendedName>
</protein>
<keyword evidence="13" id="KW-0282">Flagellum</keyword>
<evidence type="ECO:0000259" key="11">
    <source>
        <dbReference type="Pfam" id="PF01514"/>
    </source>
</evidence>
<dbReference type="PRINTS" id="PR01009">
    <property type="entry name" value="FLGMRINGFLIF"/>
</dbReference>
<keyword evidence="14" id="KW-1185">Reference proteome</keyword>
<sequence>MTDRLPAPVRRVTDTFRSFTPGQKAVTIAAVVALVIGAYFFATWASKPSYSILFNNLSSKDASAIVESLKKTGTSYELANDGQTVLVPQDQVNDLRLSLSGEGLPGDAGTGYSLLDQQGITTSDFMQQTNYQRALEGELSNTIKSIEGVEAATVHLVIPKKDVFADEQDKPTASVLVASTSTQPLSGDQVQAIVHLVASSVEGLDPTEITVAGADGKILSTGGGAAIGTGGTEAQTVAFQNRMNSSLQKIVESLVGPGNAVVQTSATLDFDQATTQSRTYNADPSVPALSEQNTREAYNAADNCAGGVLGPDNIAGPGCAPGGTNAGPGQYENSSSVRNNALNEINETRKNAPGGIKKLNVAVLLNSNVAGTIDPAQVQQLVSAAAGIDATRGDTIAVSAMPFDESAAKAAQEALAASSAAATQAKQMSLIKTGALGALVLLLMFLAWRFSRKGKKRRGLSPEERKHLEDMQAALEAQRLAELNQAIPAQMLEAGMAMDDTNVQAREERQREIEQMVKDQPDEMAVLLRGWLAADATR</sequence>
<comment type="similarity">
    <text evidence="3 9">Belongs to the FliF family.</text>
</comment>
<keyword evidence="8 9" id="KW-0975">Bacterial flagellum</keyword>
<reference evidence="13 14" key="1">
    <citation type="submission" date="2022-06" db="EMBL/GenBank/DDBJ databases">
        <title>Actinoplanes abujensis sp. nov., isolated from Nigerian arid soil.</title>
        <authorList>
            <person name="Ding P."/>
        </authorList>
    </citation>
    <scope>NUCLEOTIDE SEQUENCE [LARGE SCALE GENOMIC DNA]</scope>
    <source>
        <strain evidence="14">TRM88002</strain>
    </source>
</reference>
<dbReference type="Proteomes" id="UP001523216">
    <property type="component" value="Unassembled WGS sequence"/>
</dbReference>
<evidence type="ECO:0000256" key="2">
    <source>
        <dbReference type="ARBA" id="ARBA00004651"/>
    </source>
</evidence>
<dbReference type="RefSeq" id="WP_251797112.1">
    <property type="nucleotide sequence ID" value="NZ_JAMQOL010000008.1"/>
</dbReference>
<evidence type="ECO:0000259" key="12">
    <source>
        <dbReference type="Pfam" id="PF08345"/>
    </source>
</evidence>
<evidence type="ECO:0000256" key="6">
    <source>
        <dbReference type="ARBA" id="ARBA00022989"/>
    </source>
</evidence>
<evidence type="ECO:0000256" key="8">
    <source>
        <dbReference type="ARBA" id="ARBA00023143"/>
    </source>
</evidence>
<evidence type="ECO:0000256" key="5">
    <source>
        <dbReference type="ARBA" id="ARBA00022692"/>
    </source>
</evidence>
<dbReference type="InterPro" id="IPR006182">
    <property type="entry name" value="FliF_N_dom"/>
</dbReference>
<feature type="transmembrane region" description="Helical" evidence="10">
    <location>
        <begin position="429"/>
        <end position="448"/>
    </location>
</feature>
<dbReference type="EMBL" id="JAMQOL010000008">
    <property type="protein sequence ID" value="MCM4077223.1"/>
    <property type="molecule type" value="Genomic_DNA"/>
</dbReference>
<comment type="function">
    <text evidence="9">The M ring may be actively involved in energy transduction.</text>
</comment>
<evidence type="ECO:0000256" key="3">
    <source>
        <dbReference type="ARBA" id="ARBA00007971"/>
    </source>
</evidence>
<dbReference type="PIRSF" id="PIRSF004862">
    <property type="entry name" value="FliF"/>
    <property type="match status" value="1"/>
</dbReference>